<protein>
    <recommendedName>
        <fullName evidence="3">DUF4440 domain-containing protein</fullName>
    </recommendedName>
</protein>
<organism evidence="1 2">
    <name type="scientific">Prochlorococcus marinus str. GP2</name>
    <dbReference type="NCBI Taxonomy" id="59925"/>
    <lineage>
        <taxon>Bacteria</taxon>
        <taxon>Bacillati</taxon>
        <taxon>Cyanobacteriota</taxon>
        <taxon>Cyanophyceae</taxon>
        <taxon>Synechococcales</taxon>
        <taxon>Prochlorococcaceae</taxon>
        <taxon>Prochlorococcus</taxon>
    </lineage>
</organism>
<dbReference type="AlphaFoldDB" id="A0A0A1ZKP7"/>
<dbReference type="OrthoDB" id="540366at2"/>
<name>A0A0A1ZKP7_PROMR</name>
<evidence type="ECO:0000313" key="1">
    <source>
        <dbReference type="EMBL" id="KGF89061.1"/>
    </source>
</evidence>
<dbReference type="InterPro" id="IPR032710">
    <property type="entry name" value="NTF2-like_dom_sf"/>
</dbReference>
<dbReference type="RefSeq" id="WP_032523656.1">
    <property type="nucleotide sequence ID" value="NZ_CP138934.1"/>
</dbReference>
<evidence type="ECO:0008006" key="3">
    <source>
        <dbReference type="Google" id="ProtNLM"/>
    </source>
</evidence>
<gene>
    <name evidence="1" type="ORF">EU91_0007</name>
</gene>
<accession>A0A0A1ZKP7</accession>
<dbReference type="InterPro" id="IPR024525">
    <property type="entry name" value="DUF3804"/>
</dbReference>
<dbReference type="Proteomes" id="UP000030598">
    <property type="component" value="Unassembled WGS sequence"/>
</dbReference>
<proteinExistence type="predicted"/>
<dbReference type="Pfam" id="PF12707">
    <property type="entry name" value="DUF3804"/>
    <property type="match status" value="1"/>
</dbReference>
<evidence type="ECO:0000313" key="2">
    <source>
        <dbReference type="Proteomes" id="UP000030598"/>
    </source>
</evidence>
<dbReference type="SUPFAM" id="SSF54427">
    <property type="entry name" value="NTF2-like"/>
    <property type="match status" value="1"/>
</dbReference>
<sequence>MTDRETIESMLYEFATPQKMGSFFVNNATEDFLLIRPSGNPISAKGFEEMMSSGDVVQEKAEITKIHKIEFLSEDVAMSVFTLGSKFTYKGTPNEDLATITSIFKKVDNDWKVHWVQRSTGNTDLSLWD</sequence>
<comment type="caution">
    <text evidence="1">The sequence shown here is derived from an EMBL/GenBank/DDBJ whole genome shotgun (WGS) entry which is preliminary data.</text>
</comment>
<dbReference type="Gene3D" id="3.10.450.50">
    <property type="match status" value="1"/>
</dbReference>
<reference evidence="2" key="1">
    <citation type="journal article" date="2014" name="Sci. Data">
        <title>Genomes of diverse isolates of the marine cyanobacterium Prochlorococcus.</title>
        <authorList>
            <person name="Biller S."/>
            <person name="Berube P."/>
            <person name="Thompson J."/>
            <person name="Kelly L."/>
            <person name="Roggensack S."/>
            <person name="Awad L."/>
            <person name="Roache-Johnson K."/>
            <person name="Ding H."/>
            <person name="Giovannoni S.J."/>
            <person name="Moore L.R."/>
            <person name="Chisholm S.W."/>
        </authorList>
    </citation>
    <scope>NUCLEOTIDE SEQUENCE [LARGE SCALE GENOMIC DNA]</scope>
    <source>
        <strain evidence="2">GP2</strain>
    </source>
</reference>
<dbReference type="EMBL" id="JNAH01000001">
    <property type="protein sequence ID" value="KGF89061.1"/>
    <property type="molecule type" value="Genomic_DNA"/>
</dbReference>